<organism evidence="7 8">
    <name type="scientific">Muntiacus reevesi</name>
    <name type="common">Reeves' muntjac</name>
    <name type="synonym">Cervus reevesi</name>
    <dbReference type="NCBI Taxonomy" id="9886"/>
    <lineage>
        <taxon>Eukaryota</taxon>
        <taxon>Metazoa</taxon>
        <taxon>Chordata</taxon>
        <taxon>Craniata</taxon>
        <taxon>Vertebrata</taxon>
        <taxon>Euteleostomi</taxon>
        <taxon>Mammalia</taxon>
        <taxon>Eutheria</taxon>
        <taxon>Laurasiatheria</taxon>
        <taxon>Artiodactyla</taxon>
        <taxon>Ruminantia</taxon>
        <taxon>Pecora</taxon>
        <taxon>Cervidae</taxon>
        <taxon>Muntiacinae</taxon>
        <taxon>Muntiacus</taxon>
    </lineage>
</organism>
<evidence type="ECO:0000256" key="2">
    <source>
        <dbReference type="ARBA" id="ARBA00023015"/>
    </source>
</evidence>
<dbReference type="GO" id="GO:0006355">
    <property type="term" value="P:regulation of DNA-templated transcription"/>
    <property type="evidence" value="ECO:0007669"/>
    <property type="project" value="InterPro"/>
</dbReference>
<dbReference type="PANTHER" id="PTHR22970:SF14">
    <property type="entry name" value="AT-RICH INTERACTIVE DOMAIN-CONTAINING PROTEIN 2"/>
    <property type="match status" value="1"/>
</dbReference>
<comment type="caution">
    <text evidence="7">The sequence shown here is derived from an EMBL/GenBank/DDBJ whole genome shotgun (WGS) entry which is preliminary data.</text>
</comment>
<dbReference type="EMBL" id="VCEB01000004">
    <property type="protein sequence ID" value="KAB0377986.1"/>
    <property type="molecule type" value="Genomic_DNA"/>
</dbReference>
<dbReference type="PANTHER" id="PTHR22970">
    <property type="entry name" value="AT-RICH INTERACTIVE DOMAIN-CONTAINING PROTEIN 2"/>
    <property type="match status" value="1"/>
</dbReference>
<feature type="region of interest" description="Disordered" evidence="5">
    <location>
        <begin position="1270"/>
        <end position="1292"/>
    </location>
</feature>
<feature type="compositionally biased region" description="Polar residues" evidence="5">
    <location>
        <begin position="1362"/>
        <end position="1406"/>
    </location>
</feature>
<keyword evidence="8" id="KW-1185">Reference proteome</keyword>
<dbReference type="GO" id="GO:0006325">
    <property type="term" value="P:chromatin organization"/>
    <property type="evidence" value="ECO:0007669"/>
    <property type="project" value="UniProtKB-KW"/>
</dbReference>
<feature type="compositionally biased region" description="Polar residues" evidence="5">
    <location>
        <begin position="1614"/>
        <end position="1623"/>
    </location>
</feature>
<name>A0A5N3XZ98_MUNRE</name>
<feature type="domain" description="RFX-type winged-helix" evidence="6">
    <location>
        <begin position="473"/>
        <end position="552"/>
    </location>
</feature>
<evidence type="ECO:0000256" key="1">
    <source>
        <dbReference type="ARBA" id="ARBA00022853"/>
    </source>
</evidence>
<evidence type="ECO:0000313" key="8">
    <source>
        <dbReference type="Proteomes" id="UP000326062"/>
    </source>
</evidence>
<dbReference type="FunFam" id="1.10.10.10:FF:000253">
    <property type="entry name" value="AT-rich interactive domain-containing protein 2"/>
    <property type="match status" value="1"/>
</dbReference>
<protein>
    <recommendedName>
        <fullName evidence="6">RFX-type winged-helix domain-containing protein</fullName>
    </recommendedName>
</protein>
<reference evidence="7 8" key="1">
    <citation type="submission" date="2019-06" db="EMBL/GenBank/DDBJ databases">
        <title>Discovery of a novel chromosome fission-fusion reversal in muntjac.</title>
        <authorList>
            <person name="Mudd A.B."/>
            <person name="Bredeson J.V."/>
            <person name="Baum R."/>
            <person name="Hockemeyer D."/>
            <person name="Rokhsar D.S."/>
        </authorList>
    </citation>
    <scope>NUCLEOTIDE SEQUENCE [LARGE SCALE GENOMIC DNA]</scope>
    <source>
        <strain evidence="7">UCam_UCB_Mr</strain>
        <tissue evidence="7">Fibroblast cell line</tissue>
    </source>
</reference>
<sequence>FNHSTRDCLFLSYFCFGCKFDLLGYITRVRVKMRWGLFSFVHHCYNDHYEKVHHFGEDDDEVPPGNPKPQLPIGAIPSSYNYQQHSVSDYLRQSYGLSMDFNSPNDYNKLVLSLLSGLPNEVDFAINVCTLLSNESKHVMQLEKDPKIITLLLANAGVFDDTLGSFSTVFGEEWKEKTDRDFVKFWKDIVDDNEVRDLISDRNKSHEGTSGEWIWESLFHPPRKLGINDIEGQRVLQIAVILRNLSFEEGNVKLLAANRTCLRFLLLSAHSHFISLRQLGLDTLGNIAAELLLDPVDFKTTHLMFHTVTKCLMSRDRFLKMRGMEILGNLCKAEDNGVLICEYVDQDSYREIICHLTLPDVLLVISTLEVLYMLTEMGDVACTKIAKVEKSIDMLVCLVSMDIQMFGPDALAAVKLVEHPSSSHQILSEIRPQAIEQVQTQTHVASSPASRAVVAQHVAPPPGIVEIDSEKFACQWLNAHFEVNPDCSVSRAEMYSEYLSTCSKLARGGILTSTGFYKCLRTVFPNHTVKRVEDSSNNGQAHIHVVGVKRRAIPLPIQMYYQQQPVSTPVVRVDSVPDVSPSPSPAGIPHGPQTVGNHFQRTPVTNQSSSLTATQMSFPVQGVHTVAQTVSRIPPNPSVHTHQQQNAPVTVIQNKAPIPCEVVKATVIQNSIPQTAVPVSIAVGGGAAQSSVVQNHSSGPQPVTVVNSQTLLHHPSVIPQQSPLHTVVPGQIPSGTPVTVIQQAVPQSHIFGRVQNIPACTSTVSQGQQLITTSPQPVQTSSQQTSAGSQPQDTVIIAPPQYVTTSTSNIVSATSVQNFQVATGQMVTIAGVPSPQPSRVGFQNIAPKPLPSQQVSSTVVQQPIQQPQQPTQQSVVIVSQPAQQGQTYAPAIHQIVLANPAALPAGQAVQLTGQPNITPSSSPSPVPAATNQVPTAMSSSSTPQPQGPPPTVSQMLSVKRQQQQQLSPAPPQQVQVQVQQPQQVQMQVQPQQTNAGVGQPASGESSLIKQLLLPKRGPSTPGGKLILPAPQIPPPNNARAPSPQVVYQVANNQAAGFGVQGQTPAQQLLVGQQNVQLVQSAMPPTGGVQTVPISNLQILPGPLISNSPATIFQGTSGNQVTITVVPNTSFATATVSQGNTTQLIAPAGITMSGTQAGVGLQVQTLPATQASPAGQSSCTTATPPFKGDKIICQKEEEAKEATGLHVHERKIEVMENPSCRRGTTNTSNGDTKENEMQVGSLLNGRKYSDSSLPPSNSGKIQSEANQCSLISNGPSLELGENGASGKQNSEQMDVQDLKSDLRKPLVNGICDFDKGDGSHLSKNIPNHKTSNHVGNGEISPMEPQGTLNATQQDTAKGDQVERTSNGPILTLGVSPSGSSIQEASNVATQQFSGTDLPNGPLASSLNSDVPQQRPSVVVSPHSATSVIQGHQIIAVPHSGSRVSHPPALPSDVRSTNGTAECKTVKRPAEDNDRETVTGIPNKVGVRIVTISDPNNAGCSATMVAVPAGADPSTVAKVAIESAAQQRQQHPPAFVPSVVPQVSPSPGTWFQTPSQVFYHAATEHGGKDVYPGQCLWEGCEPFQRQRFSFITHLQDKHCSKDALLAGLKQDEPGQAGSQKSSTKQPAVGGTGSTPRAQKAIVNHPSAALMALRRGSRNLVFRDFTDEKEGPITKHIRLTAALILKNIGKYSECGRRLLKRHENNLSVLAISNMEASSTLAKCLYELNFTVQSKEQEKDSEMLQ</sequence>
<feature type="region of interest" description="Disordered" evidence="5">
    <location>
        <begin position="1314"/>
        <end position="1415"/>
    </location>
</feature>
<evidence type="ECO:0000256" key="3">
    <source>
        <dbReference type="ARBA" id="ARBA00023163"/>
    </source>
</evidence>
<dbReference type="InterPro" id="IPR036388">
    <property type="entry name" value="WH-like_DNA-bd_sf"/>
</dbReference>
<dbReference type="PROSITE" id="PS51526">
    <property type="entry name" value="RFX_DBD"/>
    <property type="match status" value="1"/>
</dbReference>
<feature type="region of interest" description="Disordered" evidence="5">
    <location>
        <begin position="912"/>
        <end position="978"/>
    </location>
</feature>
<feature type="compositionally biased region" description="Polar residues" evidence="5">
    <location>
        <begin position="1320"/>
        <end position="1333"/>
    </location>
</feature>
<dbReference type="SUPFAM" id="SSF46785">
    <property type="entry name" value="Winged helix' DNA-binding domain"/>
    <property type="match status" value="1"/>
</dbReference>
<dbReference type="InterPro" id="IPR003150">
    <property type="entry name" value="DNA-bd_RFX"/>
</dbReference>
<dbReference type="Proteomes" id="UP000326062">
    <property type="component" value="Chromosome 4"/>
</dbReference>
<keyword evidence="4" id="KW-0539">Nucleus</keyword>
<feature type="compositionally biased region" description="Low complexity" evidence="5">
    <location>
        <begin position="961"/>
        <end position="978"/>
    </location>
</feature>
<evidence type="ECO:0000259" key="6">
    <source>
        <dbReference type="PROSITE" id="PS51526"/>
    </source>
</evidence>
<dbReference type="Gene3D" id="1.10.10.10">
    <property type="entry name" value="Winged helix-like DNA-binding domain superfamily/Winged helix DNA-binding domain"/>
    <property type="match status" value="1"/>
</dbReference>
<keyword evidence="3" id="KW-0804">Transcription</keyword>
<feature type="region of interest" description="Disordered" evidence="5">
    <location>
        <begin position="1437"/>
        <end position="1457"/>
    </location>
</feature>
<accession>A0A5N3XZ98</accession>
<proteinExistence type="predicted"/>
<evidence type="ECO:0000256" key="4">
    <source>
        <dbReference type="ARBA" id="ARBA00023242"/>
    </source>
</evidence>
<feature type="compositionally biased region" description="Polar residues" evidence="5">
    <location>
        <begin position="1345"/>
        <end position="1354"/>
    </location>
</feature>
<keyword evidence="1" id="KW-0156">Chromatin regulator</keyword>
<dbReference type="GO" id="GO:0003677">
    <property type="term" value="F:DNA binding"/>
    <property type="evidence" value="ECO:0007669"/>
    <property type="project" value="InterPro"/>
</dbReference>
<dbReference type="InterPro" id="IPR036390">
    <property type="entry name" value="WH_DNA-bd_sf"/>
</dbReference>
<dbReference type="InterPro" id="IPR052406">
    <property type="entry name" value="Chromatin_Remodeling_Comp"/>
</dbReference>
<evidence type="ECO:0000256" key="5">
    <source>
        <dbReference type="SAM" id="MobiDB-lite"/>
    </source>
</evidence>
<gene>
    <name evidence="7" type="ORF">FD755_009564</name>
</gene>
<evidence type="ECO:0000313" key="7">
    <source>
        <dbReference type="EMBL" id="KAB0377986.1"/>
    </source>
</evidence>
<dbReference type="InterPro" id="IPR016024">
    <property type="entry name" value="ARM-type_fold"/>
</dbReference>
<dbReference type="Pfam" id="PF02257">
    <property type="entry name" value="RFX_DNA_binding"/>
    <property type="match status" value="1"/>
</dbReference>
<feature type="compositionally biased region" description="Low complexity" evidence="5">
    <location>
        <begin position="772"/>
        <end position="792"/>
    </location>
</feature>
<keyword evidence="2" id="KW-0805">Transcription regulation</keyword>
<dbReference type="SUPFAM" id="SSF48371">
    <property type="entry name" value="ARM repeat"/>
    <property type="match status" value="1"/>
</dbReference>
<feature type="region of interest" description="Disordered" evidence="5">
    <location>
        <begin position="1609"/>
        <end position="1635"/>
    </location>
</feature>
<feature type="region of interest" description="Disordered" evidence="5">
    <location>
        <begin position="771"/>
        <end position="794"/>
    </location>
</feature>
<feature type="region of interest" description="Disordered" evidence="5">
    <location>
        <begin position="1213"/>
        <end position="1235"/>
    </location>
</feature>
<feature type="non-terminal residue" evidence="7">
    <location>
        <position position="1"/>
    </location>
</feature>